<dbReference type="AlphaFoldDB" id="A0A6J2VQ85"/>
<evidence type="ECO:0000313" key="9">
    <source>
        <dbReference type="Proteomes" id="UP000504632"/>
    </source>
</evidence>
<dbReference type="GO" id="GO:0005737">
    <property type="term" value="C:cytoplasm"/>
    <property type="evidence" value="ECO:0007669"/>
    <property type="project" value="UniProtKB-SubCell"/>
</dbReference>
<evidence type="ECO:0000259" key="8">
    <source>
        <dbReference type="Pfam" id="PF00498"/>
    </source>
</evidence>
<evidence type="ECO:0000313" key="10">
    <source>
        <dbReference type="RefSeq" id="XP_030635125.1"/>
    </source>
</evidence>
<dbReference type="GO" id="GO:0045087">
    <property type="term" value="P:innate immune response"/>
    <property type="evidence" value="ECO:0007669"/>
    <property type="project" value="UniProtKB-KW"/>
</dbReference>
<name>A0A6J2VQ85_CHACN</name>
<protein>
    <recommendedName>
        <fullName evidence="6">TRAF-interacting protein with FHA domain-containing protein A</fullName>
    </recommendedName>
</protein>
<dbReference type="Gene3D" id="2.60.200.20">
    <property type="match status" value="1"/>
</dbReference>
<evidence type="ECO:0000256" key="3">
    <source>
        <dbReference type="ARBA" id="ARBA00022588"/>
    </source>
</evidence>
<dbReference type="OrthoDB" id="9893545at2759"/>
<feature type="domain" description="FHA" evidence="8">
    <location>
        <begin position="49"/>
        <end position="121"/>
    </location>
</feature>
<evidence type="ECO:0000256" key="4">
    <source>
        <dbReference type="ARBA" id="ARBA00022859"/>
    </source>
</evidence>
<comment type="similarity">
    <text evidence="5">Belongs to the TIFA family.</text>
</comment>
<sequence length="189" mass="21548">MAVSQTVETEELNTCLYIELYNPDQASQPLYAFLPLNRRQTHEAEDPLRFGRDGAACTFGLNDPRVSRKQFSVQAYRLPGSPRMLFALQNMSQKSRMTVGGKQLGYLERVELDDKALVRFGKYELLLRVEPGDGQARFEVLLQTRHTPLSREMGVDVQCRQPVMDAGIISPHQDKETLTREPSESDDTW</sequence>
<dbReference type="Pfam" id="PF00498">
    <property type="entry name" value="FHA"/>
    <property type="match status" value="1"/>
</dbReference>
<evidence type="ECO:0000256" key="1">
    <source>
        <dbReference type="ARBA" id="ARBA00004496"/>
    </source>
</evidence>
<dbReference type="Proteomes" id="UP000504632">
    <property type="component" value="Chromosome 7"/>
</dbReference>
<dbReference type="CTD" id="92610"/>
<organism evidence="9 10">
    <name type="scientific">Chanos chanos</name>
    <name type="common">Milkfish</name>
    <name type="synonym">Mugil chanos</name>
    <dbReference type="NCBI Taxonomy" id="29144"/>
    <lineage>
        <taxon>Eukaryota</taxon>
        <taxon>Metazoa</taxon>
        <taxon>Chordata</taxon>
        <taxon>Craniata</taxon>
        <taxon>Vertebrata</taxon>
        <taxon>Euteleostomi</taxon>
        <taxon>Actinopterygii</taxon>
        <taxon>Neopterygii</taxon>
        <taxon>Teleostei</taxon>
        <taxon>Ostariophysi</taxon>
        <taxon>Gonorynchiformes</taxon>
        <taxon>Chanidae</taxon>
        <taxon>Chanos</taxon>
    </lineage>
</organism>
<keyword evidence="3" id="KW-0399">Innate immunity</keyword>
<feature type="region of interest" description="Disordered" evidence="7">
    <location>
        <begin position="168"/>
        <end position="189"/>
    </location>
</feature>
<accession>A0A6J2VQ85</accession>
<proteinExistence type="inferred from homology"/>
<dbReference type="FunCoup" id="A0A6J2VQ85">
    <property type="interactions" value="948"/>
</dbReference>
<evidence type="ECO:0000256" key="6">
    <source>
        <dbReference type="ARBA" id="ARBA00040160"/>
    </source>
</evidence>
<dbReference type="GO" id="GO:0043123">
    <property type="term" value="P:positive regulation of canonical NF-kappaB signal transduction"/>
    <property type="evidence" value="ECO:0007669"/>
    <property type="project" value="InterPro"/>
</dbReference>
<comment type="subcellular location">
    <subcellularLocation>
        <location evidence="1">Cytoplasm</location>
    </subcellularLocation>
</comment>
<dbReference type="SUPFAM" id="SSF49879">
    <property type="entry name" value="SMAD/FHA domain"/>
    <property type="match status" value="1"/>
</dbReference>
<keyword evidence="2" id="KW-0963">Cytoplasm</keyword>
<reference evidence="10" key="1">
    <citation type="submission" date="2025-08" db="UniProtKB">
        <authorList>
            <consortium name="RefSeq"/>
        </authorList>
    </citation>
    <scope>IDENTIFICATION</scope>
</reference>
<dbReference type="GeneID" id="115816306"/>
<keyword evidence="9" id="KW-1185">Reference proteome</keyword>
<evidence type="ECO:0000256" key="5">
    <source>
        <dbReference type="ARBA" id="ARBA00038199"/>
    </source>
</evidence>
<dbReference type="PANTHER" id="PTHR31266">
    <property type="entry name" value="TRAF-INTERACTING PROTEIN WITH FHA DOMAIN-CONTAINING PROTEIN A FAMILY MEMBER"/>
    <property type="match status" value="1"/>
</dbReference>
<evidence type="ECO:0000256" key="2">
    <source>
        <dbReference type="ARBA" id="ARBA00022490"/>
    </source>
</evidence>
<feature type="compositionally biased region" description="Basic and acidic residues" evidence="7">
    <location>
        <begin position="172"/>
        <end position="183"/>
    </location>
</feature>
<dbReference type="InParanoid" id="A0A6J2VQ85"/>
<dbReference type="InterPro" id="IPR033621">
    <property type="entry name" value="TIFA"/>
</dbReference>
<keyword evidence="4" id="KW-0391">Immunity</keyword>
<dbReference type="PANTHER" id="PTHR31266:SF2">
    <property type="entry name" value="TRAF-INTERACTING PROTEIN WITH FHA DOMAIN-CONTAINING PROTEIN A"/>
    <property type="match status" value="1"/>
</dbReference>
<dbReference type="InterPro" id="IPR000253">
    <property type="entry name" value="FHA_dom"/>
</dbReference>
<dbReference type="InterPro" id="IPR008984">
    <property type="entry name" value="SMAD_FHA_dom_sf"/>
</dbReference>
<gene>
    <name evidence="10" type="primary">tifa</name>
</gene>
<evidence type="ECO:0000256" key="7">
    <source>
        <dbReference type="SAM" id="MobiDB-lite"/>
    </source>
</evidence>
<dbReference type="RefSeq" id="XP_030635125.1">
    <property type="nucleotide sequence ID" value="XM_030779265.1"/>
</dbReference>